<feature type="domain" description="DUF4709" evidence="3">
    <location>
        <begin position="227"/>
        <end position="292"/>
    </location>
</feature>
<accession>A0A7M4EP05</accession>
<evidence type="ECO:0000313" key="5">
    <source>
        <dbReference type="Proteomes" id="UP000594220"/>
    </source>
</evidence>
<feature type="compositionally biased region" description="Basic and acidic residues" evidence="2">
    <location>
        <begin position="637"/>
        <end position="646"/>
    </location>
</feature>
<evidence type="ECO:0000313" key="4">
    <source>
        <dbReference type="Ensembl" id="ENSCPRP00005012533.1"/>
    </source>
</evidence>
<name>A0A7M4EP05_CROPO</name>
<reference evidence="4" key="1">
    <citation type="submission" date="2025-08" db="UniProtKB">
        <authorList>
            <consortium name="Ensembl"/>
        </authorList>
    </citation>
    <scope>IDENTIFICATION</scope>
</reference>
<dbReference type="AlphaFoldDB" id="A0A7M4EP05"/>
<proteinExistence type="predicted"/>
<feature type="compositionally biased region" description="Basic and acidic residues" evidence="2">
    <location>
        <begin position="488"/>
        <end position="503"/>
    </location>
</feature>
<organism evidence="4 5">
    <name type="scientific">Crocodylus porosus</name>
    <name type="common">Saltwater crocodile</name>
    <name type="synonym">Estuarine crocodile</name>
    <dbReference type="NCBI Taxonomy" id="8502"/>
    <lineage>
        <taxon>Eukaryota</taxon>
        <taxon>Metazoa</taxon>
        <taxon>Chordata</taxon>
        <taxon>Craniata</taxon>
        <taxon>Vertebrata</taxon>
        <taxon>Euteleostomi</taxon>
        <taxon>Archelosauria</taxon>
        <taxon>Archosauria</taxon>
        <taxon>Crocodylia</taxon>
        <taxon>Longirostres</taxon>
        <taxon>Crocodylidae</taxon>
        <taxon>Crocodylus</taxon>
    </lineage>
</organism>
<protein>
    <recommendedName>
        <fullName evidence="3">DUF4709 domain-containing protein</fullName>
    </recommendedName>
</protein>
<feature type="region of interest" description="Disordered" evidence="2">
    <location>
        <begin position="117"/>
        <end position="144"/>
    </location>
</feature>
<dbReference type="InterPro" id="IPR031651">
    <property type="entry name" value="DUF4709"/>
</dbReference>
<gene>
    <name evidence="4" type="primary">CUNH10orf67</name>
</gene>
<feature type="region of interest" description="Disordered" evidence="2">
    <location>
        <begin position="488"/>
        <end position="518"/>
    </location>
</feature>
<evidence type="ECO:0000259" key="3">
    <source>
        <dbReference type="Pfam" id="PF15821"/>
    </source>
</evidence>
<dbReference type="Ensembl" id="ENSCPRT00005014752.1">
    <property type="protein sequence ID" value="ENSCPRP00005012533.1"/>
    <property type="gene ID" value="ENSCPRG00005008880.1"/>
</dbReference>
<dbReference type="Pfam" id="PF15821">
    <property type="entry name" value="DUF4709"/>
    <property type="match status" value="1"/>
</dbReference>
<keyword evidence="1" id="KW-0175">Coiled coil</keyword>
<evidence type="ECO:0000256" key="1">
    <source>
        <dbReference type="SAM" id="Coils"/>
    </source>
</evidence>
<dbReference type="InterPro" id="IPR040119">
    <property type="entry name" value="C10orf67-like"/>
</dbReference>
<reference evidence="4" key="2">
    <citation type="submission" date="2025-09" db="UniProtKB">
        <authorList>
            <consortium name="Ensembl"/>
        </authorList>
    </citation>
    <scope>IDENTIFICATION</scope>
</reference>
<sequence length="667" mass="74838">MLLASTLWPARAACIGSLWACSSRPLSAGSGPKAGLVLPAEVEGFRTGSGSALPRRVSAVKAGEGSRERWGARGTCGVCWGGQGGGWELAKGAHTVGAWQTTGLLRCHCGLYRGAAPASRPDARSHAAPSPCRSSYSSWGRGHRQAPGAEGGLLCNVISAPLPPAERWQRWLPWQRPCPPRARHERPVLRTRGLAGAGAGALPVRADPGAPGAALLPGGAGGCGPLIDSLQQDFLIYKNVLCSQYEEKIQEHASNLCRHINDRLNDIEDFHKKREAQIRQSYQQQLSDALAVPRMDFEKHYFINEDTDSSVAEHMQVLMNKLLERDSKIQYLEAELQDYHEHECVKMIIFEDDDQEKKMLEKENEDFKQEVSRLYDMILHLENSLKLSEKENKKLDTKVRDMQLKMENDEKTVIKLITAHEEMKKELQNEKLLVKSLQFKEAKKDIETEVENKVTSTETKTAALQVEEKDTKQLKEVVESEHENIVSLEKKELQKREPQKGESQKGLISKKPKKTPSEKIIEKGDEKRALLAEIEKLRKSEGRERQHIESLKKEVEQVNRSWAKKFEILKKSLHAIKNEMFLRQSLQRQSASFNHATVSQTVAVPLCIETGSSEMKMDRGGLYVPSHLPQIPSQSSTERKEKKGRVTDVQITVGTEMYNLYEDAVPL</sequence>
<dbReference type="GeneTree" id="ENSGT00390000003836"/>
<feature type="region of interest" description="Disordered" evidence="2">
    <location>
        <begin position="621"/>
        <end position="646"/>
    </location>
</feature>
<dbReference type="Proteomes" id="UP000594220">
    <property type="component" value="Unplaced"/>
</dbReference>
<feature type="coiled-coil region" evidence="1">
    <location>
        <begin position="350"/>
        <end position="440"/>
    </location>
</feature>
<keyword evidence="5" id="KW-1185">Reference proteome</keyword>
<dbReference type="PANTHER" id="PTHR22382:SF7">
    <property type="entry name" value="RIKEN CDNA 4921504E06 GENE"/>
    <property type="match status" value="1"/>
</dbReference>
<dbReference type="PANTHER" id="PTHR22382">
    <property type="entry name" value="RIKEN CDNA 4921504E06 GENE"/>
    <property type="match status" value="1"/>
</dbReference>
<evidence type="ECO:0000256" key="2">
    <source>
        <dbReference type="SAM" id="MobiDB-lite"/>
    </source>
</evidence>